<feature type="region of interest" description="Disordered" evidence="1">
    <location>
        <begin position="1713"/>
        <end position="1737"/>
    </location>
</feature>
<dbReference type="RefSeq" id="XP_028131760.1">
    <property type="nucleotide sequence ID" value="XM_028275959.1"/>
</dbReference>
<feature type="compositionally biased region" description="Polar residues" evidence="1">
    <location>
        <begin position="239"/>
        <end position="253"/>
    </location>
</feature>
<feature type="compositionally biased region" description="Low complexity" evidence="1">
    <location>
        <begin position="112"/>
        <end position="127"/>
    </location>
</feature>
<feature type="region of interest" description="Disordered" evidence="1">
    <location>
        <begin position="995"/>
        <end position="1017"/>
    </location>
</feature>
<dbReference type="FunCoup" id="A0A6P7FEH7">
    <property type="interactions" value="50"/>
</dbReference>
<feature type="compositionally biased region" description="Polar residues" evidence="1">
    <location>
        <begin position="325"/>
        <end position="341"/>
    </location>
</feature>
<feature type="compositionally biased region" description="Pro residues" evidence="1">
    <location>
        <begin position="128"/>
        <end position="161"/>
    </location>
</feature>
<reference evidence="2" key="1">
    <citation type="submission" date="2025-08" db="UniProtKB">
        <authorList>
            <consortium name="RefSeq"/>
        </authorList>
    </citation>
    <scope>IDENTIFICATION</scope>
    <source>
        <tissue evidence="2">Whole insect</tissue>
    </source>
</reference>
<feature type="compositionally biased region" description="Basic and acidic residues" evidence="1">
    <location>
        <begin position="1419"/>
        <end position="1436"/>
    </location>
</feature>
<evidence type="ECO:0000313" key="2">
    <source>
        <dbReference type="RefSeq" id="XP_028131760.1"/>
    </source>
</evidence>
<feature type="region of interest" description="Disordered" evidence="1">
    <location>
        <begin position="888"/>
        <end position="911"/>
    </location>
</feature>
<feature type="compositionally biased region" description="Pro residues" evidence="1">
    <location>
        <begin position="98"/>
        <end position="111"/>
    </location>
</feature>
<feature type="compositionally biased region" description="Low complexity" evidence="1">
    <location>
        <begin position="440"/>
        <end position="458"/>
    </location>
</feature>
<dbReference type="OrthoDB" id="6107953at2759"/>
<feature type="region of interest" description="Disordered" evidence="1">
    <location>
        <begin position="715"/>
        <end position="744"/>
    </location>
</feature>
<name>A0A6P7FEH7_DIAVI</name>
<feature type="compositionally biased region" description="Low complexity" evidence="1">
    <location>
        <begin position="223"/>
        <end position="238"/>
    </location>
</feature>
<feature type="compositionally biased region" description="Low complexity" evidence="1">
    <location>
        <begin position="1489"/>
        <end position="1503"/>
    </location>
</feature>
<organism evidence="2">
    <name type="scientific">Diabrotica virgifera virgifera</name>
    <name type="common">western corn rootworm</name>
    <dbReference type="NCBI Taxonomy" id="50390"/>
    <lineage>
        <taxon>Eukaryota</taxon>
        <taxon>Metazoa</taxon>
        <taxon>Ecdysozoa</taxon>
        <taxon>Arthropoda</taxon>
        <taxon>Hexapoda</taxon>
        <taxon>Insecta</taxon>
        <taxon>Pterygota</taxon>
        <taxon>Neoptera</taxon>
        <taxon>Endopterygota</taxon>
        <taxon>Coleoptera</taxon>
        <taxon>Polyphaga</taxon>
        <taxon>Cucujiformia</taxon>
        <taxon>Chrysomeloidea</taxon>
        <taxon>Chrysomelidae</taxon>
        <taxon>Galerucinae</taxon>
        <taxon>Diabroticina</taxon>
        <taxon>Diabroticites</taxon>
        <taxon>Diabrotica</taxon>
    </lineage>
</organism>
<feature type="compositionally biased region" description="Acidic residues" evidence="1">
    <location>
        <begin position="899"/>
        <end position="910"/>
    </location>
</feature>
<sequence>MTEAYRQPSQFVGTGQGFGTSPQPFIVGHIPPVRLKNQPIQKKMDPPACVQNAMMTKDKKPFTYTPGGIDLSEARSPRLQRRIERNANLGGVGDIPQHPAPHPPISGPLPPSALAAMRPQPQVQVFPSGPPPPAPMRGGAPPPPPPPKQGIPPPPPPPSCPLPTQKVQTSDNQVLERPDMTKIIPDNPMALLRKTGGPQPRRSLVDQIFEESGKSAPEPRTPPVQSQQQYQPPQQRIQSGGTPISPVPQQTYKPSLPQQQQQYQPQAQPQYQPQQYQPQIQQQQQYQPPIQQTTPPREQYSRPSYPEPVKEQPRYQPPVIERQPSAPQNNGQQEVKTSTAHLGSLYIPPINQQQKRIVSPPSPPERNLDSPGIQTPPLREAPRPWQTKKPQDEVPAWVKRENQIPSNVDEARKISPPASQQQQQRWPQPQAQGNPPPSFQQQQYEQPKYNQQQFQQAYAGRPDATQHQQPIGIRIDIRTKPQAPYQDQTEMENRPNVVYVTQPLVLQHPGVAPQRQQDPNNQGGARVVPVPVLNRQQSWGSNPVQSNSFKIIQKFTNTDGEEDEYDNVPITEHSPKYTQNFQQPNDQMRRMKVNDGEQSIANTFKQVPRGPQQQQSKGPQVRNIPIQIEGDDTPRPYVHPSEQVVQEPKKYTGSSIPSRSFKILQAMTAPNDYANVEEQNEETPYDEWVYPPHYPPYPYPPYWYDYYRYYYPESYPEETPTKKSTPRSSVSRSTSPARSGRHTPLPYWGYMPPYCPSPNTTDSGKEMSPQKSVPPPWCGYDSNYPSEQDSTDVDESSISQEYAPYYDPYYYHYYYGYPPPMYPPYPPRYANSDTDSTINGYSSLDEKGTKCKKVIENQKKVANDSGVKAIVTPTLVVTEVVTKPAKPTKPIEEKIESTTDCETDTETDDEYSGHLQINPLQSMKSITNIISLNAYSSDEDISKEEIQEDEYSGESNDEIDDASSIGYEDDAYPHQLSVIMEESERTESRIRSFSAMSDTTTIAERSDPEEDIVDYSKTEKLDSRHESISDDYNKHNEEENIVNCRELESDDSKQERASDHYDRHNEEDVLLDTYKEDDINVDCEHDDDDIKSNDSEDWWGIIGKEDDDLPAPKKTQLFCNVNVEEKSILNEYAASEDIIESDNSDTEDIVSIKVNDVETDRVDNLEIHKNDTVSNYSTEVTNSNKNTTQNCNEESNEYSSEVTNTNTNTTQGCNEESNNYTEYTVVRRIKKKNNVVHKETEVKESLSRPPSIYQSLESLQSEPKSRPRSIYESLEDIQAESTGSLIKVDNFVGILEQIQKETGFWNLNSRINNEKGIEPVKFRRTRSVEEKNLDEEKRFTWTSFENFNRESLDNLENKIKRMSCGSLEDLKVNIKTDETVEGSTNYIKYNSSLSSTPVIETQIILEDINDDNKSSTNESHTEESDSSASEKDDKETNNNLVRLDDDADVKIPTIKDRIQALRESINLKRRIFSDDTKELSKDKISINDSSNRSKTASSKSSLKSFEEFSEEEEVDSGVTSDMSRHISDTEEFPELRKLTKYQRAATHSRLFKLLQEECNNEDVEEDAEESKQALDLNLNDAKNPVNERLVNELVDSLLKLKKGQAFKNLPKEKLYAAAVKILQEDMEVTDTLSGYSTSVQTPQEFGTNSDDYKQYYDTWDRSEESFDIFPSKAFKVLQELSSNKQGGGLSPIIKCPKVLSSKNIHKKLIRLLENSENSSSPIPDKPPLETNDVTRVS</sequence>
<gene>
    <name evidence="2" type="primary">LOC114327367</name>
</gene>
<feature type="compositionally biased region" description="Low complexity" evidence="1">
    <location>
        <begin position="257"/>
        <end position="296"/>
    </location>
</feature>
<evidence type="ECO:0000256" key="1">
    <source>
        <dbReference type="SAM" id="MobiDB-lite"/>
    </source>
</evidence>
<protein>
    <submittedName>
        <fullName evidence="2">Uncharacterized protein LOC114327367 isoform X1</fullName>
    </submittedName>
</protein>
<feature type="region of interest" description="Disordered" evidence="1">
    <location>
        <begin position="558"/>
        <end position="584"/>
    </location>
</feature>
<dbReference type="InParanoid" id="A0A6P7FEH7"/>
<feature type="region of interest" description="Disordered" evidence="1">
    <location>
        <begin position="89"/>
        <end position="494"/>
    </location>
</feature>
<feature type="region of interest" description="Disordered" evidence="1">
    <location>
        <begin position="598"/>
        <end position="639"/>
    </location>
</feature>
<feature type="region of interest" description="Disordered" evidence="1">
    <location>
        <begin position="1487"/>
        <end position="1527"/>
    </location>
</feature>
<feature type="compositionally biased region" description="Low complexity" evidence="1">
    <location>
        <begin position="415"/>
        <end position="432"/>
    </location>
</feature>
<feature type="region of interest" description="Disordered" evidence="1">
    <location>
        <begin position="1409"/>
        <end position="1440"/>
    </location>
</feature>
<proteinExistence type="predicted"/>
<accession>A0A6P7FEH7</accession>
<feature type="compositionally biased region" description="Polar residues" evidence="1">
    <location>
        <begin position="598"/>
        <end position="618"/>
    </location>
</feature>
<feature type="compositionally biased region" description="Low complexity" evidence="1">
    <location>
        <begin position="715"/>
        <end position="738"/>
    </location>
</feature>